<evidence type="ECO:0000256" key="4">
    <source>
        <dbReference type="ARBA" id="ARBA00022490"/>
    </source>
</evidence>
<comment type="caution">
    <text evidence="15">The sequence shown here is derived from an EMBL/GenBank/DDBJ whole genome shotgun (WGS) entry which is preliminary data.</text>
</comment>
<dbReference type="InterPro" id="IPR055414">
    <property type="entry name" value="LRR_R13L4/SHOC2-like"/>
</dbReference>
<comment type="similarity">
    <text evidence="3">Belongs to the disease resistance NB-LRR family.</text>
</comment>
<evidence type="ECO:0000259" key="14">
    <source>
        <dbReference type="Pfam" id="PF23598"/>
    </source>
</evidence>
<protein>
    <submittedName>
        <fullName evidence="15">Late blight resistance proteinR1A-10</fullName>
    </submittedName>
</protein>
<dbReference type="Gene3D" id="1.10.8.430">
    <property type="entry name" value="Helical domain of apoptotic protease-activating factors"/>
    <property type="match status" value="1"/>
</dbReference>
<evidence type="ECO:0000259" key="13">
    <source>
        <dbReference type="Pfam" id="PF23559"/>
    </source>
</evidence>
<dbReference type="AlphaFoldDB" id="A0AAE1Y479"/>
<reference evidence="15" key="2">
    <citation type="journal article" date="2024" name="Plant">
        <title>Genomic evolution and insights into agronomic trait innovations of Sesamum species.</title>
        <authorList>
            <person name="Miao H."/>
            <person name="Wang L."/>
            <person name="Qu L."/>
            <person name="Liu H."/>
            <person name="Sun Y."/>
            <person name="Le M."/>
            <person name="Wang Q."/>
            <person name="Wei S."/>
            <person name="Zheng Y."/>
            <person name="Lin W."/>
            <person name="Duan Y."/>
            <person name="Cao H."/>
            <person name="Xiong S."/>
            <person name="Wang X."/>
            <person name="Wei L."/>
            <person name="Li C."/>
            <person name="Ma Q."/>
            <person name="Ju M."/>
            <person name="Zhao R."/>
            <person name="Li G."/>
            <person name="Mu C."/>
            <person name="Tian Q."/>
            <person name="Mei H."/>
            <person name="Zhang T."/>
            <person name="Gao T."/>
            <person name="Zhang H."/>
        </authorList>
    </citation>
    <scope>NUCLEOTIDE SEQUENCE</scope>
    <source>
        <strain evidence="15">3651</strain>
    </source>
</reference>
<dbReference type="FunFam" id="1.10.8.430:FF:000003">
    <property type="entry name" value="Probable disease resistance protein At5g66910"/>
    <property type="match status" value="1"/>
</dbReference>
<evidence type="ECO:0000256" key="10">
    <source>
        <dbReference type="ARBA" id="ARBA00022840"/>
    </source>
</evidence>
<accession>A0AAE1Y479</accession>
<dbReference type="SUPFAM" id="SSF52540">
    <property type="entry name" value="P-loop containing nucleoside triphosphate hydrolases"/>
    <property type="match status" value="1"/>
</dbReference>
<dbReference type="PRINTS" id="PR00364">
    <property type="entry name" value="DISEASERSIST"/>
</dbReference>
<keyword evidence="9" id="KW-0611">Plant defense</keyword>
<dbReference type="Gene3D" id="3.80.10.10">
    <property type="entry name" value="Ribonuclease Inhibitor"/>
    <property type="match status" value="1"/>
</dbReference>
<dbReference type="GO" id="GO:0051607">
    <property type="term" value="P:defense response to virus"/>
    <property type="evidence" value="ECO:0007669"/>
    <property type="project" value="UniProtKB-ARBA"/>
</dbReference>
<dbReference type="FunFam" id="3.40.50.300:FF:001091">
    <property type="entry name" value="Probable disease resistance protein At1g61300"/>
    <property type="match status" value="1"/>
</dbReference>
<feature type="domain" description="Disease resistance R13L4/SHOC-2-like LRR" evidence="14">
    <location>
        <begin position="546"/>
        <end position="861"/>
    </location>
</feature>
<dbReference type="InterPro" id="IPR042197">
    <property type="entry name" value="Apaf_helical"/>
</dbReference>
<keyword evidence="10" id="KW-0067">ATP-binding</keyword>
<dbReference type="Gene3D" id="1.10.10.10">
    <property type="entry name" value="Winged helix-like DNA-binding domain superfamily/Winged helix DNA-binding domain"/>
    <property type="match status" value="1"/>
</dbReference>
<reference evidence="15" key="1">
    <citation type="submission" date="2020-06" db="EMBL/GenBank/DDBJ databases">
        <authorList>
            <person name="Li T."/>
            <person name="Hu X."/>
            <person name="Zhang T."/>
            <person name="Song X."/>
            <person name="Zhang H."/>
            <person name="Dai N."/>
            <person name="Sheng W."/>
            <person name="Hou X."/>
            <person name="Wei L."/>
        </authorList>
    </citation>
    <scope>NUCLEOTIDE SEQUENCE</scope>
    <source>
        <strain evidence="15">3651</strain>
        <tissue evidence="15">Leaf</tissue>
    </source>
</reference>
<keyword evidence="5" id="KW-0433">Leucine-rich repeat</keyword>
<dbReference type="InterPro" id="IPR002182">
    <property type="entry name" value="NB-ARC"/>
</dbReference>
<gene>
    <name evidence="15" type="ORF">Salat_1919600</name>
</gene>
<evidence type="ECO:0000256" key="3">
    <source>
        <dbReference type="ARBA" id="ARBA00008894"/>
    </source>
</evidence>
<evidence type="ECO:0000259" key="12">
    <source>
        <dbReference type="Pfam" id="PF18052"/>
    </source>
</evidence>
<dbReference type="InterPro" id="IPR044974">
    <property type="entry name" value="Disease_R_plants"/>
</dbReference>
<evidence type="ECO:0000256" key="2">
    <source>
        <dbReference type="ARBA" id="ARBA00004496"/>
    </source>
</evidence>
<evidence type="ECO:0000256" key="7">
    <source>
        <dbReference type="ARBA" id="ARBA00022737"/>
    </source>
</evidence>
<evidence type="ECO:0000259" key="11">
    <source>
        <dbReference type="Pfam" id="PF00931"/>
    </source>
</evidence>
<keyword evidence="4" id="KW-0963">Cytoplasm</keyword>
<dbReference type="InterPro" id="IPR027417">
    <property type="entry name" value="P-loop_NTPase"/>
</dbReference>
<evidence type="ECO:0000256" key="9">
    <source>
        <dbReference type="ARBA" id="ARBA00022821"/>
    </source>
</evidence>
<keyword evidence="8" id="KW-0547">Nucleotide-binding</keyword>
<feature type="domain" description="NB-ARC" evidence="11">
    <location>
        <begin position="172"/>
        <end position="341"/>
    </location>
</feature>
<dbReference type="GO" id="GO:0009626">
    <property type="term" value="P:plant-type hypersensitive response"/>
    <property type="evidence" value="ECO:0007669"/>
    <property type="project" value="UniProtKB-KW"/>
</dbReference>
<dbReference type="GO" id="GO:0043531">
    <property type="term" value="F:ADP binding"/>
    <property type="evidence" value="ECO:0007669"/>
    <property type="project" value="InterPro"/>
</dbReference>
<sequence length="902" mass="103987">MMILCRGWSDMTDAVVEFLLSNLKELLLYHSDLIYGLKDQVESLHKDLSLMKAFLKDSREKRNEFEYVREVVRQITDVAYEAEDIIDTFVVNAAMQKSRSTMSKMIHVFDNASLLRNVGKEIESIRAKVKEIYDKKMFGIVSMSGGEPYRRRAQEKRPPVVEEANVVGFDEEARTIIDRLTLGPEHLEVVSVIGMGGLGKTTLARKVYVDPSIEYHFYLRAWVYVSQEYSRREVFRGILESLGLMNDQMMNMSDDWLAEELCRNLRNNRYLIVIDDVWTREAWDDIRMAFPDTDLASRILLTSRNREVALHANADSPPHNLRFLTIDESWELLCRKTFRKERCPPELEEVGRQIARKCYGLPLAIVVISGLLLKREKTHDWWKRVADSVSTYVAKDPKQCMDVLALSYKHLPEHLKVCFIYFGIFPEDYEIPVWKLLRLWVAEGFVQESGQECLEDLAEEYLEDLVDRNLILVAKKRANGRIKTCRIHDMLRDLCVKEGAEQKFLQVIKGFAPNRPASTSVQNYHRRLCIHSNVLDFISSKPVGPHVRSFLCFVLEEKNVPRQHTSFIHDAFGLVRVLDLRSISFSRFPSEIVQLVHLRFVALFGNFKILPATISNLWNLQTIIVRTTCRELNILADIWKMLQLRHLHTSGISFLNGPPAQTRKNYEDPFVRRNILTISTISPDSCTENILARTPNLRKLGVRGKLITLVEEKGGSTMFDILAKLDRLESLKLLNDAFPLDPSRCIIPGLPPSYKFPPNLKKITLSDTLLDWDHMSTLGMLPNLEVLKLKDYAFKGNRWEPLDGGFRLLRVLKIGRTDLARWDASGHHFPRLQHVVFRHCSSLEAIPSGLAEVSPLQNMELYWPKATAASSARSIRRQKLQMQQELGLLTTAFKLFIYPPDV</sequence>
<feature type="domain" description="Disease resistance protein winged helix" evidence="13">
    <location>
        <begin position="424"/>
        <end position="495"/>
    </location>
</feature>
<dbReference type="FunFam" id="1.10.10.10:FF:000322">
    <property type="entry name" value="Probable disease resistance protein At1g63360"/>
    <property type="match status" value="1"/>
</dbReference>
<proteinExistence type="inferred from homology"/>
<dbReference type="InterPro" id="IPR032675">
    <property type="entry name" value="LRR_dom_sf"/>
</dbReference>
<evidence type="ECO:0000256" key="1">
    <source>
        <dbReference type="ARBA" id="ARBA00002074"/>
    </source>
</evidence>
<dbReference type="GO" id="GO:0005737">
    <property type="term" value="C:cytoplasm"/>
    <property type="evidence" value="ECO:0007669"/>
    <property type="project" value="UniProtKB-SubCell"/>
</dbReference>
<keyword evidence="6" id="KW-0381">Hypersensitive response</keyword>
<dbReference type="Gene3D" id="3.40.50.300">
    <property type="entry name" value="P-loop containing nucleotide triphosphate hydrolases"/>
    <property type="match status" value="1"/>
</dbReference>
<dbReference type="InterPro" id="IPR041118">
    <property type="entry name" value="Rx_N"/>
</dbReference>
<evidence type="ECO:0000256" key="5">
    <source>
        <dbReference type="ARBA" id="ARBA00022614"/>
    </source>
</evidence>
<comment type="function">
    <text evidence="1">Confers resistance to late blight (Phytophthora infestans) races carrying the avirulence gene Avr1. Resistance proteins guard the plant against pathogens that contain an appropriate avirulence protein via an indirect interaction with this avirulence protein. That triggers a defense system including the hypersensitive response, which restricts the pathogen growth.</text>
</comment>
<dbReference type="Pfam" id="PF23598">
    <property type="entry name" value="LRR_14"/>
    <property type="match status" value="1"/>
</dbReference>
<comment type="subcellular location">
    <subcellularLocation>
        <location evidence="2">Cytoplasm</location>
    </subcellularLocation>
</comment>
<name>A0AAE1Y479_9LAMI</name>
<dbReference type="PANTHER" id="PTHR23155">
    <property type="entry name" value="DISEASE RESISTANCE PROTEIN RP"/>
    <property type="match status" value="1"/>
</dbReference>
<dbReference type="GO" id="GO:0005524">
    <property type="term" value="F:ATP binding"/>
    <property type="evidence" value="ECO:0007669"/>
    <property type="project" value="UniProtKB-KW"/>
</dbReference>
<evidence type="ECO:0000313" key="16">
    <source>
        <dbReference type="Proteomes" id="UP001293254"/>
    </source>
</evidence>
<dbReference type="InterPro" id="IPR058922">
    <property type="entry name" value="WHD_DRP"/>
</dbReference>
<dbReference type="Pfam" id="PF18052">
    <property type="entry name" value="Rx_N"/>
    <property type="match status" value="1"/>
</dbReference>
<dbReference type="InterPro" id="IPR038005">
    <property type="entry name" value="RX-like_CC"/>
</dbReference>
<dbReference type="CDD" id="cd14798">
    <property type="entry name" value="RX-CC_like"/>
    <property type="match status" value="1"/>
</dbReference>
<dbReference type="Gene3D" id="1.20.5.4130">
    <property type="match status" value="1"/>
</dbReference>
<dbReference type="Pfam" id="PF00931">
    <property type="entry name" value="NB-ARC"/>
    <property type="match status" value="1"/>
</dbReference>
<dbReference type="PANTHER" id="PTHR23155:SF1152">
    <property type="entry name" value="AAA+ ATPASE DOMAIN-CONTAINING PROTEIN"/>
    <property type="match status" value="1"/>
</dbReference>
<evidence type="ECO:0000256" key="8">
    <source>
        <dbReference type="ARBA" id="ARBA00022741"/>
    </source>
</evidence>
<keyword evidence="16" id="KW-1185">Reference proteome</keyword>
<dbReference type="Pfam" id="PF23559">
    <property type="entry name" value="WHD_DRP"/>
    <property type="match status" value="1"/>
</dbReference>
<dbReference type="Proteomes" id="UP001293254">
    <property type="component" value="Unassembled WGS sequence"/>
</dbReference>
<dbReference type="SUPFAM" id="SSF52058">
    <property type="entry name" value="L domain-like"/>
    <property type="match status" value="1"/>
</dbReference>
<feature type="domain" description="Disease resistance N-terminal" evidence="12">
    <location>
        <begin position="15"/>
        <end position="103"/>
    </location>
</feature>
<evidence type="ECO:0000313" key="15">
    <source>
        <dbReference type="EMBL" id="KAK4423368.1"/>
    </source>
</evidence>
<keyword evidence="7" id="KW-0677">Repeat</keyword>
<evidence type="ECO:0000256" key="6">
    <source>
        <dbReference type="ARBA" id="ARBA00022667"/>
    </source>
</evidence>
<dbReference type="EMBL" id="JACGWO010000007">
    <property type="protein sequence ID" value="KAK4423368.1"/>
    <property type="molecule type" value="Genomic_DNA"/>
</dbReference>
<dbReference type="InterPro" id="IPR036388">
    <property type="entry name" value="WH-like_DNA-bd_sf"/>
</dbReference>
<organism evidence="15 16">
    <name type="scientific">Sesamum alatum</name>
    <dbReference type="NCBI Taxonomy" id="300844"/>
    <lineage>
        <taxon>Eukaryota</taxon>
        <taxon>Viridiplantae</taxon>
        <taxon>Streptophyta</taxon>
        <taxon>Embryophyta</taxon>
        <taxon>Tracheophyta</taxon>
        <taxon>Spermatophyta</taxon>
        <taxon>Magnoliopsida</taxon>
        <taxon>eudicotyledons</taxon>
        <taxon>Gunneridae</taxon>
        <taxon>Pentapetalae</taxon>
        <taxon>asterids</taxon>
        <taxon>lamiids</taxon>
        <taxon>Lamiales</taxon>
        <taxon>Pedaliaceae</taxon>
        <taxon>Sesamum</taxon>
    </lineage>
</organism>